<reference evidence="1 3" key="2">
    <citation type="submission" date="2015-09" db="EMBL/GenBank/DDBJ databases">
        <authorList>
            <person name="Rodrigo-Torres L."/>
            <person name="Arahal D.R."/>
        </authorList>
    </citation>
    <scope>NUCLEOTIDE SEQUENCE [LARGE SCALE GENOMIC DNA]</scope>
    <source>
        <strain evidence="1 3">CECT 5118</strain>
    </source>
</reference>
<sequence>MTELTPPAPTTPANIAADERPMDWARRALQVAGVKPAAPSDLPALSQLLEQAAALSEPTAADPIRTVHHLACTGGTLISRCIAAMPNIRLLSETDPLSTINKHPFAPSDLVGLVRHGSRSAEQSELADLFFAGFEKLRAQSQATGHYLVLREHNHSLFHTGNSIARRPGLLDLVSEHLSPLVNNGAPTARILSLVTVRHPIESYQSVVLNKWHRQFKPSTLEEYARRYHAFLDRHDALPMLRYESFVADPSTTMKSVCGILELPFNPDFQNLFQHIKLSGDSGRSGNVIAARPARVLEPALRQEMTDSPAYIALCERLDYPTRMDVEQL</sequence>
<protein>
    <recommendedName>
        <fullName evidence="5">Sulfotransferase family protein</fullName>
    </recommendedName>
</protein>
<gene>
    <name evidence="1" type="ORF">TL5118_00503</name>
    <name evidence="2" type="ORF">TL5120_01108</name>
</gene>
<dbReference type="OrthoDB" id="7629357at2"/>
<dbReference type="RefSeq" id="WP_058242647.1">
    <property type="nucleotide sequence ID" value="NZ_CYSB01000007.1"/>
</dbReference>
<organism evidence="2 4">
    <name type="scientific">Thalassovita autumnalis</name>
    <dbReference type="NCBI Taxonomy" id="2072972"/>
    <lineage>
        <taxon>Bacteria</taxon>
        <taxon>Pseudomonadati</taxon>
        <taxon>Pseudomonadota</taxon>
        <taxon>Alphaproteobacteria</taxon>
        <taxon>Rhodobacterales</taxon>
        <taxon>Roseobacteraceae</taxon>
        <taxon>Thalassovita</taxon>
    </lineage>
</organism>
<evidence type="ECO:0000313" key="4">
    <source>
        <dbReference type="Proteomes" id="UP000051887"/>
    </source>
</evidence>
<evidence type="ECO:0000313" key="2">
    <source>
        <dbReference type="EMBL" id="CUH71322.1"/>
    </source>
</evidence>
<keyword evidence="3" id="KW-1185">Reference proteome</keyword>
<dbReference type="Proteomes" id="UP000051887">
    <property type="component" value="Unassembled WGS sequence"/>
</dbReference>
<dbReference type="EMBL" id="CYSB01000007">
    <property type="protein sequence ID" value="CUH63554.1"/>
    <property type="molecule type" value="Genomic_DNA"/>
</dbReference>
<evidence type="ECO:0000313" key="3">
    <source>
        <dbReference type="Proteomes" id="UP000051086"/>
    </source>
</evidence>
<reference evidence="2 4" key="1">
    <citation type="submission" date="2015-09" db="EMBL/GenBank/DDBJ databases">
        <authorList>
            <consortium name="Swine Surveillance"/>
        </authorList>
    </citation>
    <scope>NUCLEOTIDE SEQUENCE [LARGE SCALE GENOMIC DNA]</scope>
    <source>
        <strain evidence="2 4">5120</strain>
    </source>
</reference>
<dbReference type="Proteomes" id="UP000051086">
    <property type="component" value="Unassembled WGS sequence"/>
</dbReference>
<accession>A0A0P1GB60</accession>
<proteinExistence type="predicted"/>
<dbReference type="Pfam" id="PF13469">
    <property type="entry name" value="Sulfotransfer_3"/>
    <property type="match status" value="1"/>
</dbReference>
<dbReference type="SUPFAM" id="SSF52540">
    <property type="entry name" value="P-loop containing nucleoside triphosphate hydrolases"/>
    <property type="match status" value="1"/>
</dbReference>
<dbReference type="EMBL" id="CYSC01000019">
    <property type="protein sequence ID" value="CUH71322.1"/>
    <property type="molecule type" value="Genomic_DNA"/>
</dbReference>
<dbReference type="Gene3D" id="3.40.50.300">
    <property type="entry name" value="P-loop containing nucleotide triphosphate hydrolases"/>
    <property type="match status" value="1"/>
</dbReference>
<dbReference type="InterPro" id="IPR027417">
    <property type="entry name" value="P-loop_NTPase"/>
</dbReference>
<dbReference type="AlphaFoldDB" id="A0A0P1GB60"/>
<name>A0A0P1GB60_9RHOB</name>
<evidence type="ECO:0008006" key="5">
    <source>
        <dbReference type="Google" id="ProtNLM"/>
    </source>
</evidence>
<evidence type="ECO:0000313" key="1">
    <source>
        <dbReference type="EMBL" id="CUH63554.1"/>
    </source>
</evidence>